<feature type="non-terminal residue" evidence="1">
    <location>
        <position position="1"/>
    </location>
</feature>
<keyword evidence="2" id="KW-1185">Reference proteome</keyword>
<reference evidence="1 2" key="1">
    <citation type="journal article" date="2019" name="Sci. Rep.">
        <title>Orb-weaving spider Araneus ventricosus genome elucidates the spidroin gene catalogue.</title>
        <authorList>
            <person name="Kono N."/>
            <person name="Nakamura H."/>
            <person name="Ohtoshi R."/>
            <person name="Moran D.A.P."/>
            <person name="Shinohara A."/>
            <person name="Yoshida Y."/>
            <person name="Fujiwara M."/>
            <person name="Mori M."/>
            <person name="Tomita M."/>
            <person name="Arakawa K."/>
        </authorList>
    </citation>
    <scope>NUCLEOTIDE SEQUENCE [LARGE SCALE GENOMIC DNA]</scope>
</reference>
<proteinExistence type="predicted"/>
<dbReference type="AlphaFoldDB" id="A0A4Y2IXM4"/>
<name>A0A4Y2IXM4_ARAVE</name>
<dbReference type="Proteomes" id="UP000499080">
    <property type="component" value="Unassembled WGS sequence"/>
</dbReference>
<evidence type="ECO:0000313" key="2">
    <source>
        <dbReference type="Proteomes" id="UP000499080"/>
    </source>
</evidence>
<dbReference type="EMBL" id="BGPR01187637">
    <property type="protein sequence ID" value="GBM81989.1"/>
    <property type="molecule type" value="Genomic_DNA"/>
</dbReference>
<sequence>CICLGVRGWEVIISRQIRLLFNLLESSNMLPSLPPSFILIASTFVKLLGNDEWKMQFSFLYVSGHQGLPLSRGLPR</sequence>
<comment type="caution">
    <text evidence="1">The sequence shown here is derived from an EMBL/GenBank/DDBJ whole genome shotgun (WGS) entry which is preliminary data.</text>
</comment>
<protein>
    <submittedName>
        <fullName evidence="1">Uncharacterized protein</fullName>
    </submittedName>
</protein>
<gene>
    <name evidence="1" type="ORF">AVEN_112720_1</name>
</gene>
<organism evidence="1 2">
    <name type="scientific">Araneus ventricosus</name>
    <name type="common">Orbweaver spider</name>
    <name type="synonym">Epeira ventricosa</name>
    <dbReference type="NCBI Taxonomy" id="182803"/>
    <lineage>
        <taxon>Eukaryota</taxon>
        <taxon>Metazoa</taxon>
        <taxon>Ecdysozoa</taxon>
        <taxon>Arthropoda</taxon>
        <taxon>Chelicerata</taxon>
        <taxon>Arachnida</taxon>
        <taxon>Araneae</taxon>
        <taxon>Araneomorphae</taxon>
        <taxon>Entelegynae</taxon>
        <taxon>Araneoidea</taxon>
        <taxon>Araneidae</taxon>
        <taxon>Araneus</taxon>
    </lineage>
</organism>
<evidence type="ECO:0000313" key="1">
    <source>
        <dbReference type="EMBL" id="GBM81989.1"/>
    </source>
</evidence>
<accession>A0A4Y2IXM4</accession>